<comment type="subcellular location">
    <subcellularLocation>
        <location evidence="1">Cell envelope</location>
    </subcellularLocation>
</comment>
<proteinExistence type="inferred from homology"/>
<protein>
    <submittedName>
        <fullName evidence="6">Putative ABC transporter substrate-binding protein YesO</fullName>
    </submittedName>
</protein>
<keyword evidence="3" id="KW-0813">Transport</keyword>
<reference evidence="6 7" key="1">
    <citation type="submission" date="2016-05" db="EMBL/GenBank/DDBJ databases">
        <title>Microbial solvent formation.</title>
        <authorList>
            <person name="Poehlein A."/>
            <person name="Montoya Solano J.D."/>
            <person name="Flitsch S."/>
            <person name="Krabben P."/>
            <person name="Duerre P."/>
            <person name="Daniel R."/>
        </authorList>
    </citation>
    <scope>NUCLEOTIDE SEQUENCE [LARGE SCALE GENOMIC DNA]</scope>
    <source>
        <strain evidence="6 7">DSM 2619</strain>
    </source>
</reference>
<evidence type="ECO:0000256" key="3">
    <source>
        <dbReference type="ARBA" id="ARBA00022448"/>
    </source>
</evidence>
<dbReference type="STRING" id="29367.CLPUN_03840"/>
<dbReference type="Pfam" id="PF01547">
    <property type="entry name" value="SBP_bac_1"/>
    <property type="match status" value="1"/>
</dbReference>
<dbReference type="PANTHER" id="PTHR43649:SF31">
    <property type="entry name" value="SN-GLYCEROL-3-PHOSPHATE-BINDING PERIPLASMIC PROTEIN UGPB"/>
    <property type="match status" value="1"/>
</dbReference>
<dbReference type="EMBL" id="LZZM01000022">
    <property type="protein sequence ID" value="OOM82245.1"/>
    <property type="molecule type" value="Genomic_DNA"/>
</dbReference>
<dbReference type="Gene3D" id="3.40.190.10">
    <property type="entry name" value="Periplasmic binding protein-like II"/>
    <property type="match status" value="1"/>
</dbReference>
<dbReference type="PROSITE" id="PS51257">
    <property type="entry name" value="PROKAR_LIPOPROTEIN"/>
    <property type="match status" value="1"/>
</dbReference>
<keyword evidence="7" id="KW-1185">Reference proteome</keyword>
<keyword evidence="4 5" id="KW-0732">Signal</keyword>
<dbReference type="InterPro" id="IPR050490">
    <property type="entry name" value="Bact_solute-bd_prot1"/>
</dbReference>
<evidence type="ECO:0000256" key="5">
    <source>
        <dbReference type="SAM" id="SignalP"/>
    </source>
</evidence>
<organism evidence="6 7">
    <name type="scientific">Clostridium puniceum</name>
    <dbReference type="NCBI Taxonomy" id="29367"/>
    <lineage>
        <taxon>Bacteria</taxon>
        <taxon>Bacillati</taxon>
        <taxon>Bacillota</taxon>
        <taxon>Clostridia</taxon>
        <taxon>Eubacteriales</taxon>
        <taxon>Clostridiaceae</taxon>
        <taxon>Clostridium</taxon>
    </lineage>
</organism>
<dbReference type="RefSeq" id="WP_077845689.1">
    <property type="nucleotide sequence ID" value="NZ_LZZM01000022.1"/>
</dbReference>
<comment type="similarity">
    <text evidence="2">Belongs to the bacterial solute-binding protein 1 family.</text>
</comment>
<sequence length="434" mass="48214">MKMKKLISMVLAFTLTATVLIGCGNSSSDNKAQGGTDSSGKVTLKMAVWDKDKTAYLKPVIDEYKAKNSNVDIELLDISSAEYQDKLSVMLSGGSDDIDIITVKDTPGYSSMVNKNQLEPLDSYISKDSVKLDSYSGTAEQLKVKDKLYALPFRSDFWLLYYNKDVFDKAKIAYPTNDMTWAQYEELAKKIASGDGTNRIYGTHDHTWRSTVQLPAVLDGKNQIIQKDYSFLKPYYEMALRMQKDKIMMDYASLKTGSIHYSGVFENNQTAMLPMGSWFMGQLMADKEKGTANMNWGVVKYPHADDVKPGTTIGTITSLAINSKSSKKDKAWDFVKFFTGEQGAAIIAKAGTIPAIKSDDVIKTITSQKGFPTDEESKKALETVKTYLEMPVNAKSAAIEVILNEEHDLIMTGSINVDDGLKEMGKRVSEELEK</sequence>
<feature type="chain" id="PRO_5039616860" evidence="5">
    <location>
        <begin position="22"/>
        <end position="434"/>
    </location>
</feature>
<name>A0A1S8TXV9_9CLOT</name>
<dbReference type="CDD" id="cd13585">
    <property type="entry name" value="PBP2_TMBP_like"/>
    <property type="match status" value="1"/>
</dbReference>
<evidence type="ECO:0000256" key="4">
    <source>
        <dbReference type="ARBA" id="ARBA00022729"/>
    </source>
</evidence>
<evidence type="ECO:0000313" key="7">
    <source>
        <dbReference type="Proteomes" id="UP000190890"/>
    </source>
</evidence>
<evidence type="ECO:0000313" key="6">
    <source>
        <dbReference type="EMBL" id="OOM82245.1"/>
    </source>
</evidence>
<dbReference type="OrthoDB" id="383937at2"/>
<comment type="caution">
    <text evidence="6">The sequence shown here is derived from an EMBL/GenBank/DDBJ whole genome shotgun (WGS) entry which is preliminary data.</text>
</comment>
<dbReference type="InterPro" id="IPR006059">
    <property type="entry name" value="SBP"/>
</dbReference>
<dbReference type="PANTHER" id="PTHR43649">
    <property type="entry name" value="ARABINOSE-BINDING PROTEIN-RELATED"/>
    <property type="match status" value="1"/>
</dbReference>
<gene>
    <name evidence="6" type="primary">yesO_1</name>
    <name evidence="6" type="ORF">CLPUN_03840</name>
</gene>
<dbReference type="AlphaFoldDB" id="A0A1S8TXV9"/>
<feature type="signal peptide" evidence="5">
    <location>
        <begin position="1"/>
        <end position="21"/>
    </location>
</feature>
<dbReference type="SUPFAM" id="SSF53850">
    <property type="entry name" value="Periplasmic binding protein-like II"/>
    <property type="match status" value="1"/>
</dbReference>
<dbReference type="GO" id="GO:0030313">
    <property type="term" value="C:cell envelope"/>
    <property type="evidence" value="ECO:0007669"/>
    <property type="project" value="UniProtKB-SubCell"/>
</dbReference>
<dbReference type="Proteomes" id="UP000190890">
    <property type="component" value="Unassembled WGS sequence"/>
</dbReference>
<accession>A0A1S8TXV9</accession>
<evidence type="ECO:0000256" key="1">
    <source>
        <dbReference type="ARBA" id="ARBA00004196"/>
    </source>
</evidence>
<evidence type="ECO:0000256" key="2">
    <source>
        <dbReference type="ARBA" id="ARBA00008520"/>
    </source>
</evidence>